<evidence type="ECO:0000313" key="2">
    <source>
        <dbReference type="EMBL" id="KAJ6644276.1"/>
    </source>
</evidence>
<gene>
    <name evidence="2" type="ORF">Bhyg_09243</name>
</gene>
<protein>
    <submittedName>
        <fullName evidence="2">Uncharacterized protein</fullName>
    </submittedName>
</protein>
<name>A0A9Q0N757_9DIPT</name>
<keyword evidence="3" id="KW-1185">Reference proteome</keyword>
<dbReference type="Proteomes" id="UP001151699">
    <property type="component" value="Chromosome B"/>
</dbReference>
<dbReference type="EMBL" id="WJQU01000002">
    <property type="protein sequence ID" value="KAJ6644276.1"/>
    <property type="molecule type" value="Genomic_DNA"/>
</dbReference>
<evidence type="ECO:0000256" key="1">
    <source>
        <dbReference type="SAM" id="MobiDB-lite"/>
    </source>
</evidence>
<proteinExistence type="predicted"/>
<dbReference type="AlphaFoldDB" id="A0A9Q0N757"/>
<sequence>MTNVQQLNFLALHIHIDNLSQIEHLAFQFDQTVELMVKMKSHSWLILLVVLCTTLVDALPSSTTNDVEENSSTKAKDGNLFQGPEDFK</sequence>
<organism evidence="2 3">
    <name type="scientific">Pseudolycoriella hygida</name>
    <dbReference type="NCBI Taxonomy" id="35572"/>
    <lineage>
        <taxon>Eukaryota</taxon>
        <taxon>Metazoa</taxon>
        <taxon>Ecdysozoa</taxon>
        <taxon>Arthropoda</taxon>
        <taxon>Hexapoda</taxon>
        <taxon>Insecta</taxon>
        <taxon>Pterygota</taxon>
        <taxon>Neoptera</taxon>
        <taxon>Endopterygota</taxon>
        <taxon>Diptera</taxon>
        <taxon>Nematocera</taxon>
        <taxon>Sciaroidea</taxon>
        <taxon>Sciaridae</taxon>
        <taxon>Pseudolycoriella</taxon>
    </lineage>
</organism>
<evidence type="ECO:0000313" key="3">
    <source>
        <dbReference type="Proteomes" id="UP001151699"/>
    </source>
</evidence>
<comment type="caution">
    <text evidence="2">The sequence shown here is derived from an EMBL/GenBank/DDBJ whole genome shotgun (WGS) entry which is preliminary data.</text>
</comment>
<accession>A0A9Q0N757</accession>
<feature type="region of interest" description="Disordered" evidence="1">
    <location>
        <begin position="62"/>
        <end position="88"/>
    </location>
</feature>
<feature type="compositionally biased region" description="Polar residues" evidence="1">
    <location>
        <begin position="62"/>
        <end position="73"/>
    </location>
</feature>
<reference evidence="2" key="1">
    <citation type="submission" date="2022-07" db="EMBL/GenBank/DDBJ databases">
        <authorList>
            <person name="Trinca V."/>
            <person name="Uliana J.V.C."/>
            <person name="Torres T.T."/>
            <person name="Ward R.J."/>
            <person name="Monesi N."/>
        </authorList>
    </citation>
    <scope>NUCLEOTIDE SEQUENCE</scope>
    <source>
        <strain evidence="2">HSMRA1968</strain>
        <tissue evidence="2">Whole embryos</tissue>
    </source>
</reference>